<organism evidence="1 2">
    <name type="scientific">Stylosanthes scabra</name>
    <dbReference type="NCBI Taxonomy" id="79078"/>
    <lineage>
        <taxon>Eukaryota</taxon>
        <taxon>Viridiplantae</taxon>
        <taxon>Streptophyta</taxon>
        <taxon>Embryophyta</taxon>
        <taxon>Tracheophyta</taxon>
        <taxon>Spermatophyta</taxon>
        <taxon>Magnoliopsida</taxon>
        <taxon>eudicotyledons</taxon>
        <taxon>Gunneridae</taxon>
        <taxon>Pentapetalae</taxon>
        <taxon>rosids</taxon>
        <taxon>fabids</taxon>
        <taxon>Fabales</taxon>
        <taxon>Fabaceae</taxon>
        <taxon>Papilionoideae</taxon>
        <taxon>50 kb inversion clade</taxon>
        <taxon>dalbergioids sensu lato</taxon>
        <taxon>Dalbergieae</taxon>
        <taxon>Pterocarpus clade</taxon>
        <taxon>Stylosanthes</taxon>
    </lineage>
</organism>
<protein>
    <submittedName>
        <fullName evidence="1">Uncharacterized protein</fullName>
    </submittedName>
</protein>
<dbReference type="Proteomes" id="UP001341840">
    <property type="component" value="Unassembled WGS sequence"/>
</dbReference>
<name>A0ABU6VNE8_9FABA</name>
<dbReference type="EMBL" id="JASCZI010151724">
    <property type="protein sequence ID" value="MED6174208.1"/>
    <property type="molecule type" value="Genomic_DNA"/>
</dbReference>
<gene>
    <name evidence="1" type="ORF">PIB30_066894</name>
</gene>
<evidence type="ECO:0000313" key="1">
    <source>
        <dbReference type="EMBL" id="MED6174208.1"/>
    </source>
</evidence>
<reference evidence="1 2" key="1">
    <citation type="journal article" date="2023" name="Plants (Basel)">
        <title>Bridging the Gap: Combining Genomics and Transcriptomics Approaches to Understand Stylosanthes scabra, an Orphan Legume from the Brazilian Caatinga.</title>
        <authorList>
            <person name="Ferreira-Neto J.R.C."/>
            <person name="da Silva M.D."/>
            <person name="Binneck E."/>
            <person name="de Melo N.F."/>
            <person name="da Silva R.H."/>
            <person name="de Melo A.L.T.M."/>
            <person name="Pandolfi V."/>
            <person name="Bustamante F.O."/>
            <person name="Brasileiro-Vidal A.C."/>
            <person name="Benko-Iseppon A.M."/>
        </authorList>
    </citation>
    <scope>NUCLEOTIDE SEQUENCE [LARGE SCALE GENOMIC DNA]</scope>
    <source>
        <tissue evidence="1">Leaves</tissue>
    </source>
</reference>
<proteinExistence type="predicted"/>
<comment type="caution">
    <text evidence="1">The sequence shown here is derived from an EMBL/GenBank/DDBJ whole genome shotgun (WGS) entry which is preliminary data.</text>
</comment>
<evidence type="ECO:0000313" key="2">
    <source>
        <dbReference type="Proteomes" id="UP001341840"/>
    </source>
</evidence>
<sequence length="95" mass="10867">MVEREGDEFTNDEEETQICEETQQLVIVTEKRSRLETVTELSASIQSKEEEVQGRKETLPVMRRKSSLVKKTVVCFLLRRGKVWVGRGGLKVVDG</sequence>
<keyword evidence="2" id="KW-1185">Reference proteome</keyword>
<accession>A0ABU6VNE8</accession>